<dbReference type="EMBL" id="JAEHOD010000078">
    <property type="protein sequence ID" value="KAG2430646.1"/>
    <property type="molecule type" value="Genomic_DNA"/>
</dbReference>
<keyword evidence="3" id="KW-1185">Reference proteome</keyword>
<dbReference type="AlphaFoldDB" id="A0A835VZF3"/>
<dbReference type="OrthoDB" id="567549at2759"/>
<evidence type="ECO:0000313" key="3">
    <source>
        <dbReference type="Proteomes" id="UP000613740"/>
    </source>
</evidence>
<accession>A0A835VZF3</accession>
<name>A0A835VZF3_9CHLO</name>
<protein>
    <submittedName>
        <fullName evidence="2">Uncharacterized protein</fullName>
    </submittedName>
</protein>
<gene>
    <name evidence="2" type="ORF">HYH02_013644</name>
</gene>
<evidence type="ECO:0000256" key="1">
    <source>
        <dbReference type="SAM" id="MobiDB-lite"/>
    </source>
</evidence>
<organism evidence="2 3">
    <name type="scientific">Chlamydomonas schloesseri</name>
    <dbReference type="NCBI Taxonomy" id="2026947"/>
    <lineage>
        <taxon>Eukaryota</taxon>
        <taxon>Viridiplantae</taxon>
        <taxon>Chlorophyta</taxon>
        <taxon>core chlorophytes</taxon>
        <taxon>Chlorophyceae</taxon>
        <taxon>CS clade</taxon>
        <taxon>Chlamydomonadales</taxon>
        <taxon>Chlamydomonadaceae</taxon>
        <taxon>Chlamydomonas</taxon>
    </lineage>
</organism>
<dbReference type="Proteomes" id="UP000613740">
    <property type="component" value="Unassembled WGS sequence"/>
</dbReference>
<comment type="caution">
    <text evidence="2">The sequence shown here is derived from an EMBL/GenBank/DDBJ whole genome shotgun (WGS) entry which is preliminary data.</text>
</comment>
<evidence type="ECO:0000313" key="2">
    <source>
        <dbReference type="EMBL" id="KAG2430646.1"/>
    </source>
</evidence>
<reference evidence="2" key="1">
    <citation type="journal article" date="2020" name="bioRxiv">
        <title>Comparative genomics of Chlamydomonas.</title>
        <authorList>
            <person name="Craig R.J."/>
            <person name="Hasan A.R."/>
            <person name="Ness R.W."/>
            <person name="Keightley P.D."/>
        </authorList>
    </citation>
    <scope>NUCLEOTIDE SEQUENCE</scope>
    <source>
        <strain evidence="2">CCAP 11/173</strain>
    </source>
</reference>
<sequence length="271" mass="28111">MPWSTIDYYTKKKKRLADAYGNLLHNEATLMEPAVWTNDTKMALALRVVSEELGVSEDDLQRDVQQLRALLPDLVPGPGAKHADVVRVAARLGTAADCLLVLREELPGLNVSRAAAAQLPVLLLPPEQLRAELKQVQALLSGCGPAGQRQLLEAHPALLRADAAVALLDEVARLFGLDGTGSSSSSSSSSSSTGSRSSSSSSSGGDQGAAAAAGEEALVAAAVALLTPARTRAAALLGANPDLAGVADCLRTQARGDRDPEYVADTTRASL</sequence>
<feature type="region of interest" description="Disordered" evidence="1">
    <location>
        <begin position="179"/>
        <end position="209"/>
    </location>
</feature>
<proteinExistence type="predicted"/>